<dbReference type="SMART" id="SM00252">
    <property type="entry name" value="SH2"/>
    <property type="match status" value="1"/>
</dbReference>
<dbReference type="SUPFAM" id="SSF55550">
    <property type="entry name" value="SH2 domain"/>
    <property type="match status" value="1"/>
</dbReference>
<protein>
    <submittedName>
        <fullName evidence="2">Uncharacterized protein</fullName>
    </submittedName>
</protein>
<comment type="caution">
    <text evidence="2">The sequence shown here is derived from an EMBL/GenBank/DDBJ whole genome shotgun (WGS) entry which is preliminary data.</text>
</comment>
<keyword evidence="1" id="KW-0727">SH2 domain</keyword>
<dbReference type="PANTHER" id="PTHR19969:SF5">
    <property type="entry name" value="CRK-LIKE PROTEIN"/>
    <property type="match status" value="1"/>
</dbReference>
<dbReference type="GO" id="GO:0035591">
    <property type="term" value="F:signaling adaptor activity"/>
    <property type="evidence" value="ECO:0007669"/>
    <property type="project" value="TreeGrafter"/>
</dbReference>
<evidence type="ECO:0000313" key="3">
    <source>
        <dbReference type="Proteomes" id="UP001152795"/>
    </source>
</evidence>
<dbReference type="EMBL" id="CACRXK020000957">
    <property type="protein sequence ID" value="CAB3986053.1"/>
    <property type="molecule type" value="Genomic_DNA"/>
</dbReference>
<name>A0A7D9DHZ8_PARCT</name>
<dbReference type="InterPro" id="IPR051184">
    <property type="entry name" value="Tyrosine-phos_adapter"/>
</dbReference>
<dbReference type="GO" id="GO:0030971">
    <property type="term" value="F:receptor tyrosine kinase binding"/>
    <property type="evidence" value="ECO:0007669"/>
    <property type="project" value="TreeGrafter"/>
</dbReference>
<evidence type="ECO:0000256" key="1">
    <source>
        <dbReference type="ARBA" id="ARBA00022999"/>
    </source>
</evidence>
<proteinExistence type="predicted"/>
<dbReference type="AlphaFoldDB" id="A0A7D9DHZ8"/>
<organism evidence="2 3">
    <name type="scientific">Paramuricea clavata</name>
    <name type="common">Red gorgonian</name>
    <name type="synonym">Violescent sea-whip</name>
    <dbReference type="NCBI Taxonomy" id="317549"/>
    <lineage>
        <taxon>Eukaryota</taxon>
        <taxon>Metazoa</taxon>
        <taxon>Cnidaria</taxon>
        <taxon>Anthozoa</taxon>
        <taxon>Octocorallia</taxon>
        <taxon>Malacalcyonacea</taxon>
        <taxon>Plexauridae</taxon>
        <taxon>Paramuricea</taxon>
    </lineage>
</organism>
<dbReference type="OrthoDB" id="269496at2759"/>
<dbReference type="GO" id="GO:0005737">
    <property type="term" value="C:cytoplasm"/>
    <property type="evidence" value="ECO:0007669"/>
    <property type="project" value="TreeGrafter"/>
</dbReference>
<dbReference type="InterPro" id="IPR036860">
    <property type="entry name" value="SH2_dom_sf"/>
</dbReference>
<dbReference type="Gene3D" id="3.30.505.10">
    <property type="entry name" value="SH2 domain"/>
    <property type="match status" value="1"/>
</dbReference>
<accession>A0A7D9DHZ8</accession>
<sequence length="187" mass="21038">MTMAERSPTKTALRKKAASVRDLDEAEVRGVFNTAYTDETDGGDAEEFQGGGWFMVKNPEFTKHKVEFMEEVKNSPWYYGKISRERAEEILNDNVSAGTFIVRSGLKETEFYISVRAPEGGPKVRHIEVDRYQNDFVAALGSNDDAIGFPTIGKLIEYLRSTPIHFDGCENDVLLTDFVDRLGITIL</sequence>
<reference evidence="2" key="1">
    <citation type="submission" date="2020-04" db="EMBL/GenBank/DDBJ databases">
        <authorList>
            <person name="Alioto T."/>
            <person name="Alioto T."/>
            <person name="Gomez Garrido J."/>
        </authorList>
    </citation>
    <scope>NUCLEOTIDE SEQUENCE</scope>
    <source>
        <strain evidence="2">A484AB</strain>
    </source>
</reference>
<dbReference type="Proteomes" id="UP001152795">
    <property type="component" value="Unassembled WGS sequence"/>
</dbReference>
<dbReference type="GO" id="GO:0016477">
    <property type="term" value="P:cell migration"/>
    <property type="evidence" value="ECO:0007669"/>
    <property type="project" value="TreeGrafter"/>
</dbReference>
<dbReference type="PANTHER" id="PTHR19969">
    <property type="entry name" value="SH2-SH3 ADAPTOR PROTEIN-RELATED"/>
    <property type="match status" value="1"/>
</dbReference>
<dbReference type="PROSITE" id="PS50001">
    <property type="entry name" value="SH2"/>
    <property type="match status" value="1"/>
</dbReference>
<keyword evidence="3" id="KW-1185">Reference proteome</keyword>
<dbReference type="InterPro" id="IPR000980">
    <property type="entry name" value="SH2"/>
</dbReference>
<dbReference type="CDD" id="cd00173">
    <property type="entry name" value="SH2"/>
    <property type="match status" value="1"/>
</dbReference>
<dbReference type="PRINTS" id="PR00401">
    <property type="entry name" value="SH2DOMAIN"/>
</dbReference>
<dbReference type="GO" id="GO:0007167">
    <property type="term" value="P:enzyme-linked receptor protein signaling pathway"/>
    <property type="evidence" value="ECO:0007669"/>
    <property type="project" value="TreeGrafter"/>
</dbReference>
<evidence type="ECO:0000313" key="2">
    <source>
        <dbReference type="EMBL" id="CAB3986053.1"/>
    </source>
</evidence>
<dbReference type="Pfam" id="PF00017">
    <property type="entry name" value="SH2"/>
    <property type="match status" value="1"/>
</dbReference>
<gene>
    <name evidence="2" type="ORF">PACLA_8A049749</name>
</gene>